<dbReference type="EC" id="2.5.1.18" evidence="3"/>
<evidence type="ECO:0000259" key="1">
    <source>
        <dbReference type="PROSITE" id="PS50404"/>
    </source>
</evidence>
<dbReference type="InterPro" id="IPR040079">
    <property type="entry name" value="Glutathione_S-Trfase"/>
</dbReference>
<dbReference type="Gene3D" id="1.20.1050.10">
    <property type="match status" value="1"/>
</dbReference>
<dbReference type="PANTHER" id="PTHR44051:SF8">
    <property type="entry name" value="GLUTATHIONE S-TRANSFERASE GSTA"/>
    <property type="match status" value="1"/>
</dbReference>
<evidence type="ECO:0000259" key="2">
    <source>
        <dbReference type="PROSITE" id="PS50405"/>
    </source>
</evidence>
<dbReference type="Pfam" id="PF00043">
    <property type="entry name" value="GST_C"/>
    <property type="match status" value="1"/>
</dbReference>
<dbReference type="EMBL" id="JAUSZT010000002">
    <property type="protein sequence ID" value="MDQ0995690.1"/>
    <property type="molecule type" value="Genomic_DNA"/>
</dbReference>
<keyword evidence="4" id="KW-1185">Reference proteome</keyword>
<gene>
    <name evidence="3" type="ORF">QFZ34_000867</name>
</gene>
<feature type="domain" description="GST C-terminal" evidence="2">
    <location>
        <begin position="88"/>
        <end position="215"/>
    </location>
</feature>
<comment type="caution">
    <text evidence="3">The sequence shown here is derived from an EMBL/GenBank/DDBJ whole genome shotgun (WGS) entry which is preliminary data.</text>
</comment>
<dbReference type="GO" id="GO:0004364">
    <property type="term" value="F:glutathione transferase activity"/>
    <property type="evidence" value="ECO:0007669"/>
    <property type="project" value="UniProtKB-EC"/>
</dbReference>
<dbReference type="InterPro" id="IPR004045">
    <property type="entry name" value="Glutathione_S-Trfase_N"/>
</dbReference>
<accession>A0ABU0S4L3</accession>
<dbReference type="Gene3D" id="3.40.30.10">
    <property type="entry name" value="Glutaredoxin"/>
    <property type="match status" value="1"/>
</dbReference>
<dbReference type="SUPFAM" id="SSF52833">
    <property type="entry name" value="Thioredoxin-like"/>
    <property type="match status" value="1"/>
</dbReference>
<dbReference type="RefSeq" id="WP_307277333.1">
    <property type="nucleotide sequence ID" value="NZ_JAUSZT010000002.1"/>
</dbReference>
<protein>
    <submittedName>
        <fullName evidence="3">Glutathione S-transferase</fullName>
        <ecNumber evidence="3">2.5.1.18</ecNumber>
    </submittedName>
</protein>
<proteinExistence type="predicted"/>
<dbReference type="SFLD" id="SFLDS00019">
    <property type="entry name" value="Glutathione_Transferase_(cytos"/>
    <property type="match status" value="1"/>
</dbReference>
<evidence type="ECO:0000313" key="4">
    <source>
        <dbReference type="Proteomes" id="UP001237780"/>
    </source>
</evidence>
<dbReference type="PANTHER" id="PTHR44051">
    <property type="entry name" value="GLUTATHIONE S-TRANSFERASE-RELATED"/>
    <property type="match status" value="1"/>
</dbReference>
<sequence length="235" mass="25897">MTQILFYGVPEGCSFGSIVALEWSGQPYQLSRIAMPETVTSEAYRQINPIGETPTLRTASGEFISESMAILNHIGAGAVEQGIAFRQGTKDFDRLNQMLAFLNTTFFNAYASLWYALEHASDENEREVLVAYGKTKVAKAHDDLELLLGNRPWLLGDNRTLADAYFMGIARWSDFHKTASYANYPGLSALHQRLEADAGVRFAHAIEHEEQAVSAGGFAGHVSFDDALRATRKAA</sequence>
<feature type="domain" description="GST N-terminal" evidence="1">
    <location>
        <begin position="1"/>
        <end position="82"/>
    </location>
</feature>
<organism evidence="3 4">
    <name type="scientific">Phyllobacterium ifriqiyense</name>
    <dbReference type="NCBI Taxonomy" id="314238"/>
    <lineage>
        <taxon>Bacteria</taxon>
        <taxon>Pseudomonadati</taxon>
        <taxon>Pseudomonadota</taxon>
        <taxon>Alphaproteobacteria</taxon>
        <taxon>Hyphomicrobiales</taxon>
        <taxon>Phyllobacteriaceae</taxon>
        <taxon>Phyllobacterium</taxon>
    </lineage>
</organism>
<evidence type="ECO:0000313" key="3">
    <source>
        <dbReference type="EMBL" id="MDQ0995690.1"/>
    </source>
</evidence>
<dbReference type="InterPro" id="IPR010987">
    <property type="entry name" value="Glutathione-S-Trfase_C-like"/>
</dbReference>
<dbReference type="InterPro" id="IPR036249">
    <property type="entry name" value="Thioredoxin-like_sf"/>
</dbReference>
<keyword evidence="3" id="KW-0808">Transferase</keyword>
<dbReference type="Pfam" id="PF13409">
    <property type="entry name" value="GST_N_2"/>
    <property type="match status" value="1"/>
</dbReference>
<dbReference type="PROSITE" id="PS50405">
    <property type="entry name" value="GST_CTER"/>
    <property type="match status" value="1"/>
</dbReference>
<dbReference type="PROSITE" id="PS50404">
    <property type="entry name" value="GST_NTER"/>
    <property type="match status" value="1"/>
</dbReference>
<dbReference type="SUPFAM" id="SSF47616">
    <property type="entry name" value="GST C-terminal domain-like"/>
    <property type="match status" value="1"/>
</dbReference>
<dbReference type="InterPro" id="IPR004046">
    <property type="entry name" value="GST_C"/>
</dbReference>
<dbReference type="Proteomes" id="UP001237780">
    <property type="component" value="Unassembled WGS sequence"/>
</dbReference>
<dbReference type="InterPro" id="IPR036282">
    <property type="entry name" value="Glutathione-S-Trfase_C_sf"/>
</dbReference>
<name>A0ABU0S4L3_9HYPH</name>
<reference evidence="3 4" key="1">
    <citation type="submission" date="2023-07" db="EMBL/GenBank/DDBJ databases">
        <title>Comparative genomics of wheat-associated soil bacteria to identify genetic determinants of phenazine resistance.</title>
        <authorList>
            <person name="Mouncey N."/>
        </authorList>
    </citation>
    <scope>NUCLEOTIDE SEQUENCE [LARGE SCALE GENOMIC DNA]</scope>
    <source>
        <strain evidence="3 4">W4I11</strain>
    </source>
</reference>
<dbReference type="CDD" id="cd03057">
    <property type="entry name" value="GST_N_Beta"/>
    <property type="match status" value="1"/>
</dbReference>